<evidence type="ECO:0008006" key="3">
    <source>
        <dbReference type="Google" id="ProtNLM"/>
    </source>
</evidence>
<evidence type="ECO:0000256" key="1">
    <source>
        <dbReference type="SAM" id="SignalP"/>
    </source>
</evidence>
<reference evidence="2" key="1">
    <citation type="submission" date="2014-11" db="EMBL/GenBank/DDBJ databases">
        <authorList>
            <person name="Amaro Gonzalez C."/>
        </authorList>
    </citation>
    <scope>NUCLEOTIDE SEQUENCE</scope>
</reference>
<feature type="signal peptide" evidence="1">
    <location>
        <begin position="1"/>
        <end position="18"/>
    </location>
</feature>
<organism evidence="2">
    <name type="scientific">Anguilla anguilla</name>
    <name type="common">European freshwater eel</name>
    <name type="synonym">Muraena anguilla</name>
    <dbReference type="NCBI Taxonomy" id="7936"/>
    <lineage>
        <taxon>Eukaryota</taxon>
        <taxon>Metazoa</taxon>
        <taxon>Chordata</taxon>
        <taxon>Craniata</taxon>
        <taxon>Vertebrata</taxon>
        <taxon>Euteleostomi</taxon>
        <taxon>Actinopterygii</taxon>
        <taxon>Neopterygii</taxon>
        <taxon>Teleostei</taxon>
        <taxon>Anguilliformes</taxon>
        <taxon>Anguillidae</taxon>
        <taxon>Anguilla</taxon>
    </lineage>
</organism>
<name>A0A0E9VIB1_ANGAN</name>
<sequence length="98" mass="11171">MCICMCVCMCVCLSVCVCVCVCVLGEGGSCVQELILFFCMDDNHKSHFRYENILVDFQCIHSGKIQKNGSFTITSLRSKEMTFSHLKENCTRWSIHML</sequence>
<proteinExistence type="predicted"/>
<feature type="chain" id="PRO_5002433698" description="Secreted protein" evidence="1">
    <location>
        <begin position="19"/>
        <end position="98"/>
    </location>
</feature>
<dbReference type="EMBL" id="GBXM01030718">
    <property type="protein sequence ID" value="JAH77859.1"/>
    <property type="molecule type" value="Transcribed_RNA"/>
</dbReference>
<keyword evidence="1" id="KW-0732">Signal</keyword>
<protein>
    <recommendedName>
        <fullName evidence="3">Secreted protein</fullName>
    </recommendedName>
</protein>
<dbReference type="AlphaFoldDB" id="A0A0E9VIB1"/>
<reference evidence="2" key="2">
    <citation type="journal article" date="2015" name="Fish Shellfish Immunol.">
        <title>Early steps in the European eel (Anguilla anguilla)-Vibrio vulnificus interaction in the gills: Role of the RtxA13 toxin.</title>
        <authorList>
            <person name="Callol A."/>
            <person name="Pajuelo D."/>
            <person name="Ebbesson L."/>
            <person name="Teles M."/>
            <person name="MacKenzie S."/>
            <person name="Amaro C."/>
        </authorList>
    </citation>
    <scope>NUCLEOTIDE SEQUENCE</scope>
</reference>
<accession>A0A0E9VIB1</accession>
<evidence type="ECO:0000313" key="2">
    <source>
        <dbReference type="EMBL" id="JAH77859.1"/>
    </source>
</evidence>